<proteinExistence type="predicted"/>
<dbReference type="EMBL" id="JH817999">
    <property type="protein sequence ID" value="EKC29814.1"/>
    <property type="molecule type" value="Genomic_DNA"/>
</dbReference>
<dbReference type="GO" id="GO:0045892">
    <property type="term" value="P:negative regulation of DNA-templated transcription"/>
    <property type="evidence" value="ECO:0007669"/>
    <property type="project" value="InterPro"/>
</dbReference>
<dbReference type="PANTHER" id="PTHR47085:SF1">
    <property type="entry name" value="ZINC FINGER MYND DOMAIN-CONTAINING PROTEIN 15"/>
    <property type="match status" value="1"/>
</dbReference>
<dbReference type="InterPro" id="IPR042989">
    <property type="entry name" value="ZMY15"/>
</dbReference>
<dbReference type="GO" id="GO:0042826">
    <property type="term" value="F:histone deacetylase binding"/>
    <property type="evidence" value="ECO:0007669"/>
    <property type="project" value="InterPro"/>
</dbReference>
<dbReference type="InterPro" id="IPR046824">
    <property type="entry name" value="Mss51-like_C"/>
</dbReference>
<dbReference type="PANTHER" id="PTHR47085">
    <property type="entry name" value="ZINC FINGER MYND DOMAIN-CONTAINING PROTEIN 15"/>
    <property type="match status" value="1"/>
</dbReference>
<accession>K1QFB6</accession>
<sequence>MNTSDQEKRQISNLPWEDSVWFIEFTLDENFEQLGVALAGSKATQSPGDVRWRECHFCHIRAEQRLLTYCPMCQAVLYCSSECRNEDTHGSSGLTSHGFWCSKFLSYMEDTAKLSELPFEFSSDTCSPDFDASKYRSFLKDKGKHIDLDNPYVLPVESCMLDDPLSVDSESSIMDWGSYYESRGIDLSSPIAILLQWPLTVFFIIKHLMNGSDFDHHINIDIIGVEKEVELIPVFKELGNLLGDRVIDIQMFGRHLHHCVREKVWTISNVTITVHNQLYHKHSPHHRAPHLVIGFNAGLAAYSSWIPTIKKLKDMKVPAFFTDYCRSSIELSSLMLQDHCDINVSDPVLNPFRSPIRTTSSDHDLPWFSNAYIFCLEYT</sequence>
<gene>
    <name evidence="1" type="ORF">CGI_10007794</name>
</gene>
<organism evidence="1">
    <name type="scientific">Magallana gigas</name>
    <name type="common">Pacific oyster</name>
    <name type="synonym">Crassostrea gigas</name>
    <dbReference type="NCBI Taxonomy" id="29159"/>
    <lineage>
        <taxon>Eukaryota</taxon>
        <taxon>Metazoa</taxon>
        <taxon>Spiralia</taxon>
        <taxon>Lophotrochozoa</taxon>
        <taxon>Mollusca</taxon>
        <taxon>Bivalvia</taxon>
        <taxon>Autobranchia</taxon>
        <taxon>Pteriomorphia</taxon>
        <taxon>Ostreida</taxon>
        <taxon>Ostreoidea</taxon>
        <taxon>Ostreidae</taxon>
        <taxon>Magallana</taxon>
    </lineage>
</organism>
<dbReference type="HOGENOM" id="CLU_589953_0_0_1"/>
<dbReference type="InterPro" id="IPR002893">
    <property type="entry name" value="Znf_MYND"/>
</dbReference>
<evidence type="ECO:0000313" key="1">
    <source>
        <dbReference type="EMBL" id="EKC29814.1"/>
    </source>
</evidence>
<dbReference type="Pfam" id="PF20179">
    <property type="entry name" value="MSS51_C"/>
    <property type="match status" value="1"/>
</dbReference>
<name>K1QFB6_MAGGI</name>
<dbReference type="Pfam" id="PF01753">
    <property type="entry name" value="zf-MYND"/>
    <property type="match status" value="1"/>
</dbReference>
<dbReference type="PROSITE" id="PS50865">
    <property type="entry name" value="ZF_MYND_2"/>
    <property type="match status" value="1"/>
</dbReference>
<dbReference type="AlphaFoldDB" id="K1QFB6"/>
<reference evidence="1" key="1">
    <citation type="journal article" date="2012" name="Nature">
        <title>The oyster genome reveals stress adaptation and complexity of shell formation.</title>
        <authorList>
            <person name="Zhang G."/>
            <person name="Fang X."/>
            <person name="Guo X."/>
            <person name="Li L."/>
            <person name="Luo R."/>
            <person name="Xu F."/>
            <person name="Yang P."/>
            <person name="Zhang L."/>
            <person name="Wang X."/>
            <person name="Qi H."/>
            <person name="Xiong Z."/>
            <person name="Que H."/>
            <person name="Xie Y."/>
            <person name="Holland P.W."/>
            <person name="Paps J."/>
            <person name="Zhu Y."/>
            <person name="Wu F."/>
            <person name="Chen Y."/>
            <person name="Wang J."/>
            <person name="Peng C."/>
            <person name="Meng J."/>
            <person name="Yang L."/>
            <person name="Liu J."/>
            <person name="Wen B."/>
            <person name="Zhang N."/>
            <person name="Huang Z."/>
            <person name="Zhu Q."/>
            <person name="Feng Y."/>
            <person name="Mount A."/>
            <person name="Hedgecock D."/>
            <person name="Xu Z."/>
            <person name="Liu Y."/>
            <person name="Domazet-Loso T."/>
            <person name="Du Y."/>
            <person name="Sun X."/>
            <person name="Zhang S."/>
            <person name="Liu B."/>
            <person name="Cheng P."/>
            <person name="Jiang X."/>
            <person name="Li J."/>
            <person name="Fan D."/>
            <person name="Wang W."/>
            <person name="Fu W."/>
            <person name="Wang T."/>
            <person name="Wang B."/>
            <person name="Zhang J."/>
            <person name="Peng Z."/>
            <person name="Li Y."/>
            <person name="Li N."/>
            <person name="Wang J."/>
            <person name="Chen M."/>
            <person name="He Y."/>
            <person name="Tan F."/>
            <person name="Song X."/>
            <person name="Zheng Q."/>
            <person name="Huang R."/>
            <person name="Yang H."/>
            <person name="Du X."/>
            <person name="Chen L."/>
            <person name="Yang M."/>
            <person name="Gaffney P.M."/>
            <person name="Wang S."/>
            <person name="Luo L."/>
            <person name="She Z."/>
            <person name="Ming Y."/>
            <person name="Huang W."/>
            <person name="Zhang S."/>
            <person name="Huang B."/>
            <person name="Zhang Y."/>
            <person name="Qu T."/>
            <person name="Ni P."/>
            <person name="Miao G."/>
            <person name="Wang J."/>
            <person name="Wang Q."/>
            <person name="Steinberg C.E."/>
            <person name="Wang H."/>
            <person name="Li N."/>
            <person name="Qian L."/>
            <person name="Zhang G."/>
            <person name="Li Y."/>
            <person name="Yang H."/>
            <person name="Liu X."/>
            <person name="Wang J."/>
            <person name="Yin Y."/>
            <person name="Wang J."/>
        </authorList>
    </citation>
    <scope>NUCLEOTIDE SEQUENCE [LARGE SCALE GENOMIC DNA]</scope>
    <source>
        <strain evidence="1">05x7-T-G4-1.051#20</strain>
    </source>
</reference>
<dbReference type="InParanoid" id="K1QFB6"/>
<dbReference type="SUPFAM" id="SSF144232">
    <property type="entry name" value="HIT/MYND zinc finger-like"/>
    <property type="match status" value="1"/>
</dbReference>
<protein>
    <submittedName>
        <fullName evidence="1">Zinc finger MYND domain-containing protein 15</fullName>
    </submittedName>
</protein>